<comment type="caution">
    <text evidence="1">The sequence shown here is derived from an EMBL/GenBank/DDBJ whole genome shotgun (WGS) entry which is preliminary data.</text>
</comment>
<organism evidence="1">
    <name type="scientific">gut metagenome</name>
    <dbReference type="NCBI Taxonomy" id="749906"/>
    <lineage>
        <taxon>unclassified sequences</taxon>
        <taxon>metagenomes</taxon>
        <taxon>organismal metagenomes</taxon>
    </lineage>
</organism>
<reference evidence="1" key="1">
    <citation type="journal article" date="2012" name="PLoS ONE">
        <title>Gene sets for utilization of primary and secondary nutrition supplies in the distal gut of endangered iberian lynx.</title>
        <authorList>
            <person name="Alcaide M."/>
            <person name="Messina E."/>
            <person name="Richter M."/>
            <person name="Bargiela R."/>
            <person name="Peplies J."/>
            <person name="Huws S.A."/>
            <person name="Newbold C.J."/>
            <person name="Golyshin P.N."/>
            <person name="Simon M.A."/>
            <person name="Lopez G."/>
            <person name="Yakimov M.M."/>
            <person name="Ferrer M."/>
        </authorList>
    </citation>
    <scope>NUCLEOTIDE SEQUENCE</scope>
</reference>
<gene>
    <name evidence="1" type="ORF">EVA_11136</name>
</gene>
<sequence length="50" mass="5723">MSLENAEKFMTVGKVTESDFEGFPICVDDDFYFEGTPVKTRKAKKKEAEE</sequence>
<proteinExistence type="predicted"/>
<evidence type="ECO:0000313" key="1">
    <source>
        <dbReference type="EMBL" id="EJX00758.1"/>
    </source>
</evidence>
<name>J9GG33_9ZZZZ</name>
<protein>
    <submittedName>
        <fullName evidence="1">Uncharacterized protein</fullName>
    </submittedName>
</protein>
<accession>J9GG33</accession>
<dbReference type="EMBL" id="AMCI01003239">
    <property type="protein sequence ID" value="EJX00758.1"/>
    <property type="molecule type" value="Genomic_DNA"/>
</dbReference>
<dbReference type="AlphaFoldDB" id="J9GG33"/>